<accession>A0A6J5NP19</accession>
<dbReference type="EMBL" id="LR796714">
    <property type="protein sequence ID" value="CAB4160492.1"/>
    <property type="molecule type" value="Genomic_DNA"/>
</dbReference>
<reference evidence="2" key="1">
    <citation type="submission" date="2020-04" db="EMBL/GenBank/DDBJ databases">
        <authorList>
            <person name="Chiriac C."/>
            <person name="Salcher M."/>
            <person name="Ghai R."/>
            <person name="Kavagutti S V."/>
        </authorList>
    </citation>
    <scope>NUCLEOTIDE SEQUENCE</scope>
</reference>
<proteinExistence type="predicted"/>
<feature type="domain" description="Large polyvalent protein associated" evidence="1">
    <location>
        <begin position="6"/>
        <end position="95"/>
    </location>
</feature>
<dbReference type="InterPro" id="IPR041311">
    <property type="entry name" value="LPD29"/>
</dbReference>
<dbReference type="Pfam" id="PF18847">
    <property type="entry name" value="LPD29"/>
    <property type="match status" value="1"/>
</dbReference>
<evidence type="ECO:0000259" key="1">
    <source>
        <dbReference type="Pfam" id="PF18847"/>
    </source>
</evidence>
<feature type="non-terminal residue" evidence="2">
    <location>
        <position position="177"/>
    </location>
</feature>
<protein>
    <recommendedName>
        <fullName evidence="1">Large polyvalent protein associated domain-containing protein</fullName>
    </recommendedName>
</protein>
<organism evidence="2">
    <name type="scientific">uncultured Caudovirales phage</name>
    <dbReference type="NCBI Taxonomy" id="2100421"/>
    <lineage>
        <taxon>Viruses</taxon>
        <taxon>Duplodnaviria</taxon>
        <taxon>Heunggongvirae</taxon>
        <taxon>Uroviricota</taxon>
        <taxon>Caudoviricetes</taxon>
        <taxon>Peduoviridae</taxon>
        <taxon>Maltschvirus</taxon>
        <taxon>Maltschvirus maltsch</taxon>
    </lineage>
</organism>
<name>A0A6J5NP19_9CAUD</name>
<gene>
    <name evidence="2" type="ORF">UFOVP767_1</name>
</gene>
<sequence>MKNYLSCAETAVMIRSVLKESFPGVKFSVRSSVYSGGASITIKYNDGPNADAVKAAISIFEGSYFDGMQDYKGQNYAAIDGEEIRFGADFVFVNRYTSDAAMAQAIDALYEKFAGNFRNDPLPKATVEDYNKGRLYGREIPGMGNGLANEFVRQLGIVIEEANAGFQVQPSATLARI</sequence>
<evidence type="ECO:0000313" key="2">
    <source>
        <dbReference type="EMBL" id="CAB4160492.1"/>
    </source>
</evidence>